<protein>
    <submittedName>
        <fullName evidence="4">SDR family oxidoreductase</fullName>
    </submittedName>
</protein>
<reference evidence="5" key="1">
    <citation type="journal article" date="2019" name="Int. J. Syst. Evol. Microbiol.">
        <title>The Global Catalogue of Microorganisms (GCM) 10K type strain sequencing project: providing services to taxonomists for standard genome sequencing and annotation.</title>
        <authorList>
            <consortium name="The Broad Institute Genomics Platform"/>
            <consortium name="The Broad Institute Genome Sequencing Center for Infectious Disease"/>
            <person name="Wu L."/>
            <person name="Ma J."/>
        </authorList>
    </citation>
    <scope>NUCLEOTIDE SEQUENCE [LARGE SCALE GENOMIC DNA]</scope>
    <source>
        <strain evidence="5">CGMCC 1.16326</strain>
    </source>
</reference>
<evidence type="ECO:0000256" key="3">
    <source>
        <dbReference type="ARBA" id="ARBA00023027"/>
    </source>
</evidence>
<dbReference type="PANTHER" id="PTHR43477">
    <property type="entry name" value="DIHYDROANTICAPSIN 7-DEHYDROGENASE"/>
    <property type="match status" value="1"/>
</dbReference>
<dbReference type="PANTHER" id="PTHR43477:SF4">
    <property type="entry name" value="DEHYDROGENASE_REDUCTASE SDR FAMILY MEMBER 6"/>
    <property type="match status" value="1"/>
</dbReference>
<evidence type="ECO:0000313" key="5">
    <source>
        <dbReference type="Proteomes" id="UP001596104"/>
    </source>
</evidence>
<proteinExistence type="inferred from homology"/>
<dbReference type="SUPFAM" id="SSF51735">
    <property type="entry name" value="NAD(P)-binding Rossmann-fold domains"/>
    <property type="match status" value="1"/>
</dbReference>
<dbReference type="InterPro" id="IPR051122">
    <property type="entry name" value="SDR_DHRS6-like"/>
</dbReference>
<sequence length="248" mass="25926">MAGRLKGKVAVVTAAGQGIGRAIAEAFVAEGATVWATDKDVALLDGIPKAKKRKLDVLSTKAVEAFAEKVGTIDILVNAAGFVHHGTVLDCDDKAWEFSFDLNVKSMHRTIKAFVPGMLAAGKGSIVNIASGAGSVRGIPNRYVYGATKAAVIGLTKAVAADFIKKGIRANAICPGTIQSPSLDQRIVDLAKVTKTTEAAARQAFIDRQPMGRLGTAEEIAWLAVYLASDESSYTTGQIHLADGGFAL</sequence>
<dbReference type="Gene3D" id="3.40.50.720">
    <property type="entry name" value="NAD(P)-binding Rossmann-like Domain"/>
    <property type="match status" value="1"/>
</dbReference>
<comment type="similarity">
    <text evidence="1">Belongs to the short-chain dehydrogenases/reductases (SDR) family.</text>
</comment>
<dbReference type="Proteomes" id="UP001596104">
    <property type="component" value="Unassembled WGS sequence"/>
</dbReference>
<dbReference type="EMBL" id="JBHSLV010000020">
    <property type="protein sequence ID" value="MFC5393436.1"/>
    <property type="molecule type" value="Genomic_DNA"/>
</dbReference>
<organism evidence="4 5">
    <name type="scientific">Bosea vestrisii</name>
    <dbReference type="NCBI Taxonomy" id="151416"/>
    <lineage>
        <taxon>Bacteria</taxon>
        <taxon>Pseudomonadati</taxon>
        <taxon>Pseudomonadota</taxon>
        <taxon>Alphaproteobacteria</taxon>
        <taxon>Hyphomicrobiales</taxon>
        <taxon>Boseaceae</taxon>
        <taxon>Bosea</taxon>
    </lineage>
</organism>
<gene>
    <name evidence="4" type="ORF">ACFPPC_12375</name>
</gene>
<evidence type="ECO:0000256" key="1">
    <source>
        <dbReference type="ARBA" id="ARBA00006484"/>
    </source>
</evidence>
<evidence type="ECO:0000313" key="4">
    <source>
        <dbReference type="EMBL" id="MFC5393436.1"/>
    </source>
</evidence>
<accession>A0ABW0HA84</accession>
<dbReference type="Pfam" id="PF13561">
    <property type="entry name" value="adh_short_C2"/>
    <property type="match status" value="1"/>
</dbReference>
<comment type="caution">
    <text evidence="4">The sequence shown here is derived from an EMBL/GenBank/DDBJ whole genome shotgun (WGS) entry which is preliminary data.</text>
</comment>
<dbReference type="InterPro" id="IPR002347">
    <property type="entry name" value="SDR_fam"/>
</dbReference>
<keyword evidence="3" id="KW-0520">NAD</keyword>
<dbReference type="PRINTS" id="PR00081">
    <property type="entry name" value="GDHRDH"/>
</dbReference>
<dbReference type="RefSeq" id="WP_291674353.1">
    <property type="nucleotide sequence ID" value="NZ_JBHSLV010000020.1"/>
</dbReference>
<name>A0ABW0HA84_9HYPH</name>
<dbReference type="PRINTS" id="PR00080">
    <property type="entry name" value="SDRFAMILY"/>
</dbReference>
<keyword evidence="5" id="KW-1185">Reference proteome</keyword>
<evidence type="ECO:0000256" key="2">
    <source>
        <dbReference type="ARBA" id="ARBA00023002"/>
    </source>
</evidence>
<keyword evidence="2" id="KW-0560">Oxidoreductase</keyword>
<dbReference type="InterPro" id="IPR036291">
    <property type="entry name" value="NAD(P)-bd_dom_sf"/>
</dbReference>